<protein>
    <recommendedName>
        <fullName evidence="4">LuxR family transcriptional regulator</fullName>
    </recommendedName>
</protein>
<sequence length="432" mass="45364">PAELVARFRAAASPGAGRLAVHLAAAPLFLPVMQLVQRTMQPDSGPAELSEVLLGGLLTRADGEGPAAGPEGQWYAFVPGVQEVLLRSLGRGEALLVLKHCSEYVEQRFGKGGPNFPALAIARLTGDREDGRQPADGAVPAGGDDPARSGGGRAPQPFAEVAAKVLERFIPLTAQLRPGGVTAGDGGSGPPDPSSTVRTARALLDRYTADGMVQDLLDAVQLLRRAAEREVPRGADPQLWTELAESLLVLWRLQGGRALLREAQDAAMLAASRAGAVRPRAALARVLHAAALDHRSSGDLSGALELLRRADREFTAVYAAAGLDPREALGITLERARVLEEQWLLGGDSGLLQETVGMLEAFADAWPVGEAQPGELPLAHGRALLRLARTAPDREQAAVHAAQAADSFRHARTALAAEGTAGDELTKVVLDE</sequence>
<dbReference type="Proteomes" id="UP000621266">
    <property type="component" value="Unassembled WGS sequence"/>
</dbReference>
<keyword evidence="3" id="KW-1185">Reference proteome</keyword>
<accession>A0ABQ7FP73</accession>
<evidence type="ECO:0008006" key="4">
    <source>
        <dbReference type="Google" id="ProtNLM"/>
    </source>
</evidence>
<organism evidence="2 3">
    <name type="scientific">Streptomyces lycii</name>
    <dbReference type="NCBI Taxonomy" id="2654337"/>
    <lineage>
        <taxon>Bacteria</taxon>
        <taxon>Bacillati</taxon>
        <taxon>Actinomycetota</taxon>
        <taxon>Actinomycetes</taxon>
        <taxon>Kitasatosporales</taxon>
        <taxon>Streptomycetaceae</taxon>
        <taxon>Streptomyces</taxon>
    </lineage>
</organism>
<evidence type="ECO:0000313" key="2">
    <source>
        <dbReference type="EMBL" id="KAF4409566.1"/>
    </source>
</evidence>
<reference evidence="2 3" key="1">
    <citation type="submission" date="2019-10" db="EMBL/GenBank/DDBJ databases">
        <title>Streptomyces tenebrisbrunneis sp.nov., an endogenous actinomycete isolated from of Lycium ruthenicum.</title>
        <authorList>
            <person name="Ma L."/>
        </authorList>
    </citation>
    <scope>NUCLEOTIDE SEQUENCE [LARGE SCALE GENOMIC DNA]</scope>
    <source>
        <strain evidence="2 3">TRM 66187</strain>
    </source>
</reference>
<feature type="non-terminal residue" evidence="2">
    <location>
        <position position="1"/>
    </location>
</feature>
<name>A0ABQ7FP73_9ACTN</name>
<comment type="caution">
    <text evidence="2">The sequence shown here is derived from an EMBL/GenBank/DDBJ whole genome shotgun (WGS) entry which is preliminary data.</text>
</comment>
<evidence type="ECO:0000313" key="3">
    <source>
        <dbReference type="Proteomes" id="UP000621266"/>
    </source>
</evidence>
<proteinExistence type="predicted"/>
<feature type="region of interest" description="Disordered" evidence="1">
    <location>
        <begin position="128"/>
        <end position="155"/>
    </location>
</feature>
<feature type="region of interest" description="Disordered" evidence="1">
    <location>
        <begin position="177"/>
        <end position="197"/>
    </location>
</feature>
<gene>
    <name evidence="2" type="ORF">GCU69_08335</name>
</gene>
<dbReference type="EMBL" id="WHPN01000204">
    <property type="protein sequence ID" value="KAF4409566.1"/>
    <property type="molecule type" value="Genomic_DNA"/>
</dbReference>
<feature type="non-terminal residue" evidence="2">
    <location>
        <position position="432"/>
    </location>
</feature>
<evidence type="ECO:0000256" key="1">
    <source>
        <dbReference type="SAM" id="MobiDB-lite"/>
    </source>
</evidence>